<sequence>MSNRKQYDVSITLVWHAEKVTSVYASNEQEAKQLAMDKLVAESKTNPDFFIYGELEADVNEIEEVPANTEQTNG</sequence>
<proteinExistence type="predicted"/>
<gene>
    <name evidence="1" type="ORF">V757_12195</name>
</gene>
<evidence type="ECO:0000313" key="1">
    <source>
        <dbReference type="EMBL" id="ETD66716.1"/>
    </source>
</evidence>
<reference evidence="1 2" key="1">
    <citation type="submission" date="2013-11" db="EMBL/GenBank/DDBJ databases">
        <title>Genomic analysis of Pelistega sp. HM-7.</title>
        <authorList>
            <person name="Kumbhare S.V."/>
            <person name="Shetty S.A."/>
            <person name="Sharma O."/>
            <person name="Dhotre D.P."/>
        </authorList>
    </citation>
    <scope>NUCLEOTIDE SEQUENCE [LARGE SCALE GENOMIC DNA]</scope>
    <source>
        <strain evidence="1 2">HM-7</strain>
    </source>
</reference>
<name>V8FS44_9BURK</name>
<comment type="caution">
    <text evidence="1">The sequence shown here is derived from an EMBL/GenBank/DDBJ whole genome shotgun (WGS) entry which is preliminary data.</text>
</comment>
<protein>
    <submittedName>
        <fullName evidence="1">Uncharacterized protein</fullName>
    </submittedName>
</protein>
<organism evidence="1 2">
    <name type="scientific">Pelistega indica</name>
    <dbReference type="NCBI Taxonomy" id="1414851"/>
    <lineage>
        <taxon>Bacteria</taxon>
        <taxon>Pseudomonadati</taxon>
        <taxon>Pseudomonadota</taxon>
        <taxon>Betaproteobacteria</taxon>
        <taxon>Burkholderiales</taxon>
        <taxon>Alcaligenaceae</taxon>
        <taxon>Pelistega</taxon>
    </lineage>
</organism>
<dbReference type="RefSeq" id="WP_023953258.1">
    <property type="nucleotide sequence ID" value="NZ_AYSV01000135.1"/>
</dbReference>
<accession>V8FS44</accession>
<dbReference type="Proteomes" id="UP000018766">
    <property type="component" value="Unassembled WGS sequence"/>
</dbReference>
<dbReference type="AlphaFoldDB" id="V8FS44"/>
<keyword evidence="2" id="KW-1185">Reference proteome</keyword>
<dbReference type="EMBL" id="AYSV01000135">
    <property type="protein sequence ID" value="ETD66716.1"/>
    <property type="molecule type" value="Genomic_DNA"/>
</dbReference>
<evidence type="ECO:0000313" key="2">
    <source>
        <dbReference type="Proteomes" id="UP000018766"/>
    </source>
</evidence>